<protein>
    <recommendedName>
        <fullName evidence="11">Palmitoyltransferase</fullName>
        <ecNumber evidence="11">2.3.1.225</ecNumber>
    </recommendedName>
</protein>
<dbReference type="PROSITE" id="PS50216">
    <property type="entry name" value="DHHC"/>
    <property type="match status" value="1"/>
</dbReference>
<reference evidence="14 15" key="1">
    <citation type="submission" date="2015-01" db="EMBL/GenBank/DDBJ databases">
        <title>The Genome Sequence of Fonsecaea pedrosoi CBS 271.37.</title>
        <authorList>
            <consortium name="The Broad Institute Genomics Platform"/>
            <person name="Cuomo C."/>
            <person name="de Hoog S."/>
            <person name="Gorbushina A."/>
            <person name="Stielow B."/>
            <person name="Teixiera M."/>
            <person name="Abouelleil A."/>
            <person name="Chapman S.B."/>
            <person name="Priest M."/>
            <person name="Young S.K."/>
            <person name="Wortman J."/>
            <person name="Nusbaum C."/>
            <person name="Birren B."/>
        </authorList>
    </citation>
    <scope>NUCLEOTIDE SEQUENCE [LARGE SCALE GENOMIC DNA]</scope>
    <source>
        <strain evidence="14 15">CBS 271.37</strain>
    </source>
</reference>
<keyword evidence="8 11" id="KW-0012">Acyltransferase</keyword>
<evidence type="ECO:0000256" key="8">
    <source>
        <dbReference type="ARBA" id="ARBA00023315"/>
    </source>
</evidence>
<evidence type="ECO:0000313" key="15">
    <source>
        <dbReference type="Proteomes" id="UP000053029"/>
    </source>
</evidence>
<dbReference type="InterPro" id="IPR001594">
    <property type="entry name" value="Palmitoyltrfase_DHHC"/>
</dbReference>
<accession>A0A0D2DF35</accession>
<comment type="catalytic activity">
    <reaction evidence="10 11">
        <text>L-cysteinyl-[protein] + hexadecanoyl-CoA = S-hexadecanoyl-L-cysteinyl-[protein] + CoA</text>
        <dbReference type="Rhea" id="RHEA:36683"/>
        <dbReference type="Rhea" id="RHEA-COMP:10131"/>
        <dbReference type="Rhea" id="RHEA-COMP:11032"/>
        <dbReference type="ChEBI" id="CHEBI:29950"/>
        <dbReference type="ChEBI" id="CHEBI:57287"/>
        <dbReference type="ChEBI" id="CHEBI:57379"/>
        <dbReference type="ChEBI" id="CHEBI:74151"/>
        <dbReference type="EC" id="2.3.1.225"/>
    </reaction>
</comment>
<dbReference type="GO" id="GO:0016020">
    <property type="term" value="C:membrane"/>
    <property type="evidence" value="ECO:0007669"/>
    <property type="project" value="UniProtKB-SubCell"/>
</dbReference>
<dbReference type="HOGENOM" id="CLU_034009_0_0_1"/>
<evidence type="ECO:0000256" key="6">
    <source>
        <dbReference type="ARBA" id="ARBA00023139"/>
    </source>
</evidence>
<gene>
    <name evidence="14" type="ORF">Z517_11057</name>
</gene>
<evidence type="ECO:0000313" key="14">
    <source>
        <dbReference type="EMBL" id="KIW76311.1"/>
    </source>
</evidence>
<dbReference type="OrthoDB" id="331948at2759"/>
<dbReference type="AlphaFoldDB" id="A0A0D2DF35"/>
<dbReference type="GeneID" id="25310547"/>
<dbReference type="GO" id="GO:0006612">
    <property type="term" value="P:protein targeting to membrane"/>
    <property type="evidence" value="ECO:0007669"/>
    <property type="project" value="TreeGrafter"/>
</dbReference>
<comment type="domain">
    <text evidence="11">The DHHC domain is required for palmitoyltransferase activity.</text>
</comment>
<evidence type="ECO:0000256" key="4">
    <source>
        <dbReference type="ARBA" id="ARBA00022989"/>
    </source>
</evidence>
<feature type="transmembrane region" description="Helical" evidence="11">
    <location>
        <begin position="244"/>
        <end position="264"/>
    </location>
</feature>
<evidence type="ECO:0000256" key="11">
    <source>
        <dbReference type="RuleBase" id="RU079119"/>
    </source>
</evidence>
<feature type="compositionally biased region" description="Basic residues" evidence="12">
    <location>
        <begin position="495"/>
        <end position="518"/>
    </location>
</feature>
<dbReference type="Proteomes" id="UP000053029">
    <property type="component" value="Unassembled WGS sequence"/>
</dbReference>
<dbReference type="GO" id="GO:0019706">
    <property type="term" value="F:protein-cysteine S-palmitoyltransferase activity"/>
    <property type="evidence" value="ECO:0007669"/>
    <property type="project" value="UniProtKB-EC"/>
</dbReference>
<feature type="compositionally biased region" description="Polar residues" evidence="12">
    <location>
        <begin position="364"/>
        <end position="400"/>
    </location>
</feature>
<feature type="transmembrane region" description="Helical" evidence="11">
    <location>
        <begin position="212"/>
        <end position="232"/>
    </location>
</feature>
<dbReference type="EMBL" id="KN846975">
    <property type="protein sequence ID" value="KIW76311.1"/>
    <property type="molecule type" value="Genomic_DNA"/>
</dbReference>
<keyword evidence="6" id="KW-0564">Palmitate</keyword>
<name>A0A0D2DF35_9EURO</name>
<evidence type="ECO:0000256" key="10">
    <source>
        <dbReference type="ARBA" id="ARBA00048048"/>
    </source>
</evidence>
<keyword evidence="3 11" id="KW-0812">Transmembrane</keyword>
<evidence type="ECO:0000256" key="5">
    <source>
        <dbReference type="ARBA" id="ARBA00023136"/>
    </source>
</evidence>
<comment type="subcellular location">
    <subcellularLocation>
        <location evidence="1">Membrane</location>
        <topology evidence="1">Multi-pass membrane protein</topology>
    </subcellularLocation>
</comment>
<evidence type="ECO:0000256" key="9">
    <source>
        <dbReference type="ARBA" id="ARBA00038298"/>
    </source>
</evidence>
<evidence type="ECO:0000256" key="2">
    <source>
        <dbReference type="ARBA" id="ARBA00022679"/>
    </source>
</evidence>
<feature type="transmembrane region" description="Helical" evidence="11">
    <location>
        <begin position="20"/>
        <end position="41"/>
    </location>
</feature>
<evidence type="ECO:0000256" key="12">
    <source>
        <dbReference type="SAM" id="MobiDB-lite"/>
    </source>
</evidence>
<comment type="similarity">
    <text evidence="9">Belongs to the DHHC palmitoyltransferase family. PFA5 subfamily.</text>
</comment>
<feature type="compositionally biased region" description="Polar residues" evidence="12">
    <location>
        <begin position="332"/>
        <end position="353"/>
    </location>
</feature>
<organism evidence="14 15">
    <name type="scientific">Fonsecaea pedrosoi CBS 271.37</name>
    <dbReference type="NCBI Taxonomy" id="1442368"/>
    <lineage>
        <taxon>Eukaryota</taxon>
        <taxon>Fungi</taxon>
        <taxon>Dikarya</taxon>
        <taxon>Ascomycota</taxon>
        <taxon>Pezizomycotina</taxon>
        <taxon>Eurotiomycetes</taxon>
        <taxon>Chaetothyriomycetidae</taxon>
        <taxon>Chaetothyriales</taxon>
        <taxon>Herpotrichiellaceae</taxon>
        <taxon>Fonsecaea</taxon>
    </lineage>
</organism>
<keyword evidence="5 11" id="KW-0472">Membrane</keyword>
<keyword evidence="2 11" id="KW-0808">Transferase</keyword>
<sequence length="529" mass="59861">MKTMRPGEANKRGNMVTARIVPIFLLGIIGYSSWVLTDLVCLKYLIRPKHSLLVRRETSSAIAVLVIFYLLLLVTLTCFGRLILTIITNPGLIPRGEQYWIEKEGQRSSGRSAPRKEEALEYDSTEGYTPRHLRRQQDREALGFRAQDFWHRDVFVCGWDGRPPFCSTCYNYKPDRAHHCRELGRCVLKMDHFCPWVGGIVSETSFKFFIQFTFWAALFCLHTLVVMAYYFARRRSEEPGNFINVHWILTLIFAALFFIFTAGMCGSSLQFAFINSTTIENFTRKTKVWYLAVYLPPRVLEHYHNSKRTDLRLITYPRPLEEQFQILKQQGANMGDSDQNVTAQATNGNVTTPTLPPRAYDPLSTATSSPNDVVSSQKTANTPPSPSGSQPTVSGPTNPSKMETRVFAILESPPGGNPFDIGAGGNFREVMGYKVFDWFFPLRASPLLDHSDPVSMYKLGSVVESMKRGVGIGEGEASLRYGGKDADTTSEKRSTKSKAVKNASRQHRRKHMKRKHSRPAANEDSRAKR</sequence>
<feature type="region of interest" description="Disordered" evidence="12">
    <location>
        <begin position="475"/>
        <end position="529"/>
    </location>
</feature>
<dbReference type="GO" id="GO:0005783">
    <property type="term" value="C:endoplasmic reticulum"/>
    <property type="evidence" value="ECO:0007669"/>
    <property type="project" value="TreeGrafter"/>
</dbReference>
<keyword evidence="15" id="KW-1185">Reference proteome</keyword>
<dbReference type="PANTHER" id="PTHR22883">
    <property type="entry name" value="ZINC FINGER DHHC DOMAIN CONTAINING PROTEIN"/>
    <property type="match status" value="1"/>
</dbReference>
<evidence type="ECO:0000259" key="13">
    <source>
        <dbReference type="Pfam" id="PF01529"/>
    </source>
</evidence>
<dbReference type="GO" id="GO:0005794">
    <property type="term" value="C:Golgi apparatus"/>
    <property type="evidence" value="ECO:0007669"/>
    <property type="project" value="TreeGrafter"/>
</dbReference>
<keyword evidence="4 11" id="KW-1133">Transmembrane helix</keyword>
<keyword evidence="7" id="KW-0449">Lipoprotein</keyword>
<feature type="transmembrane region" description="Helical" evidence="11">
    <location>
        <begin position="62"/>
        <end position="87"/>
    </location>
</feature>
<evidence type="ECO:0000256" key="3">
    <source>
        <dbReference type="ARBA" id="ARBA00022692"/>
    </source>
</evidence>
<proteinExistence type="inferred from homology"/>
<dbReference type="Pfam" id="PF01529">
    <property type="entry name" value="DHHC"/>
    <property type="match status" value="1"/>
</dbReference>
<evidence type="ECO:0000256" key="1">
    <source>
        <dbReference type="ARBA" id="ARBA00004141"/>
    </source>
</evidence>
<feature type="compositionally biased region" description="Basic and acidic residues" evidence="12">
    <location>
        <begin position="482"/>
        <end position="494"/>
    </location>
</feature>
<dbReference type="EC" id="2.3.1.225" evidence="11"/>
<dbReference type="InterPro" id="IPR039859">
    <property type="entry name" value="PFA4/ZDH16/20/ERF2-like"/>
</dbReference>
<feature type="region of interest" description="Disordered" evidence="12">
    <location>
        <begin position="332"/>
        <end position="400"/>
    </location>
</feature>
<dbReference type="VEuPathDB" id="FungiDB:Z517_11057"/>
<dbReference type="RefSeq" id="XP_013280119.1">
    <property type="nucleotide sequence ID" value="XM_013424665.1"/>
</dbReference>
<dbReference type="STRING" id="1442368.A0A0D2DF35"/>
<dbReference type="PANTHER" id="PTHR22883:SF23">
    <property type="entry name" value="PALMITOYLTRANSFERASE ZDHHC6"/>
    <property type="match status" value="1"/>
</dbReference>
<feature type="domain" description="Palmitoyltransferase DHHC" evidence="13">
    <location>
        <begin position="164"/>
        <end position="283"/>
    </location>
</feature>
<evidence type="ECO:0000256" key="7">
    <source>
        <dbReference type="ARBA" id="ARBA00023288"/>
    </source>
</evidence>